<feature type="domain" description="Response regulatory" evidence="5">
    <location>
        <begin position="7"/>
        <end position="126"/>
    </location>
</feature>
<dbReference type="SUPFAM" id="SSF46894">
    <property type="entry name" value="C-terminal effector domain of the bipartite response regulators"/>
    <property type="match status" value="1"/>
</dbReference>
<feature type="domain" description="HTH luxR-type" evidence="4">
    <location>
        <begin position="147"/>
        <end position="212"/>
    </location>
</feature>
<dbReference type="PANTHER" id="PTHR43214">
    <property type="entry name" value="TWO-COMPONENT RESPONSE REGULATOR"/>
    <property type="match status" value="1"/>
</dbReference>
<name>A0A108EB08_9BURK</name>
<gene>
    <name evidence="6" type="ORF">WT83_24965</name>
</gene>
<organism evidence="6 7">
    <name type="scientific">Burkholderia territorii</name>
    <dbReference type="NCBI Taxonomy" id="1503055"/>
    <lineage>
        <taxon>Bacteria</taxon>
        <taxon>Pseudomonadati</taxon>
        <taxon>Pseudomonadota</taxon>
        <taxon>Betaproteobacteria</taxon>
        <taxon>Burkholderiales</taxon>
        <taxon>Burkholderiaceae</taxon>
        <taxon>Burkholderia</taxon>
        <taxon>Burkholderia cepacia complex</taxon>
    </lineage>
</organism>
<dbReference type="AlphaFoldDB" id="A0A108EB08"/>
<evidence type="ECO:0000313" key="7">
    <source>
        <dbReference type="Proteomes" id="UP000068016"/>
    </source>
</evidence>
<dbReference type="InterPro" id="IPR058245">
    <property type="entry name" value="NreC/VraR/RcsB-like_REC"/>
</dbReference>
<dbReference type="InterPro" id="IPR000792">
    <property type="entry name" value="Tscrpt_reg_LuxR_C"/>
</dbReference>
<dbReference type="GO" id="GO:0003677">
    <property type="term" value="F:DNA binding"/>
    <property type="evidence" value="ECO:0007669"/>
    <property type="project" value="UniProtKB-KW"/>
</dbReference>
<dbReference type="InterPro" id="IPR001789">
    <property type="entry name" value="Sig_transdc_resp-reg_receiver"/>
</dbReference>
<dbReference type="Pfam" id="PF00072">
    <property type="entry name" value="Response_reg"/>
    <property type="match status" value="1"/>
</dbReference>
<feature type="modified residue" description="4-aspartylphosphate" evidence="3">
    <location>
        <position position="58"/>
    </location>
</feature>
<dbReference type="PANTHER" id="PTHR43214:SF17">
    <property type="entry name" value="TRANSCRIPTIONAL REGULATORY PROTEIN RCSB"/>
    <property type="match status" value="1"/>
</dbReference>
<dbReference type="Pfam" id="PF00196">
    <property type="entry name" value="GerE"/>
    <property type="match status" value="1"/>
</dbReference>
<dbReference type="SUPFAM" id="SSF52172">
    <property type="entry name" value="CheY-like"/>
    <property type="match status" value="1"/>
</dbReference>
<dbReference type="PROSITE" id="PS50110">
    <property type="entry name" value="RESPONSE_REGULATORY"/>
    <property type="match status" value="1"/>
</dbReference>
<dbReference type="Gene3D" id="1.10.10.10">
    <property type="entry name" value="Winged helix-like DNA-binding domain superfamily/Winged helix DNA-binding domain"/>
    <property type="match status" value="1"/>
</dbReference>
<evidence type="ECO:0000259" key="5">
    <source>
        <dbReference type="PROSITE" id="PS50110"/>
    </source>
</evidence>
<reference evidence="6 7" key="1">
    <citation type="submission" date="2015-11" db="EMBL/GenBank/DDBJ databases">
        <title>Expanding the genomic diversity of Burkholderia species for the development of highly accurate diagnostics.</title>
        <authorList>
            <person name="Sahl J."/>
            <person name="Keim P."/>
            <person name="Wagner D."/>
        </authorList>
    </citation>
    <scope>NUCLEOTIDE SEQUENCE [LARGE SCALE GENOMIC DNA]</scope>
    <source>
        <strain evidence="6 7">MSMB793WGS</strain>
    </source>
</reference>
<dbReference type="InterPro" id="IPR039420">
    <property type="entry name" value="WalR-like"/>
</dbReference>
<evidence type="ECO:0000259" key="4">
    <source>
        <dbReference type="PROSITE" id="PS50043"/>
    </source>
</evidence>
<dbReference type="InterPro" id="IPR016032">
    <property type="entry name" value="Sig_transdc_resp-reg_C-effctor"/>
</dbReference>
<evidence type="ECO:0000256" key="3">
    <source>
        <dbReference type="PROSITE-ProRule" id="PRU00169"/>
    </source>
</evidence>
<evidence type="ECO:0000256" key="1">
    <source>
        <dbReference type="ARBA" id="ARBA00022553"/>
    </source>
</evidence>
<dbReference type="GO" id="GO:0000160">
    <property type="term" value="P:phosphorelay signal transduction system"/>
    <property type="evidence" value="ECO:0007669"/>
    <property type="project" value="InterPro"/>
</dbReference>
<dbReference type="SMART" id="SM00421">
    <property type="entry name" value="HTH_LUXR"/>
    <property type="match status" value="1"/>
</dbReference>
<dbReference type="InterPro" id="IPR011006">
    <property type="entry name" value="CheY-like_superfamily"/>
</dbReference>
<dbReference type="Gene3D" id="3.40.50.2300">
    <property type="match status" value="1"/>
</dbReference>
<keyword evidence="2" id="KW-0238">DNA-binding</keyword>
<dbReference type="InterPro" id="IPR036388">
    <property type="entry name" value="WH-like_DNA-bd_sf"/>
</dbReference>
<dbReference type="EMBL" id="LPLZ01000069">
    <property type="protein sequence ID" value="KWN07973.1"/>
    <property type="molecule type" value="Genomic_DNA"/>
</dbReference>
<keyword evidence="1 3" id="KW-0597">Phosphoprotein</keyword>
<evidence type="ECO:0000256" key="2">
    <source>
        <dbReference type="ARBA" id="ARBA00023125"/>
    </source>
</evidence>
<dbReference type="CDD" id="cd17535">
    <property type="entry name" value="REC_NarL-like"/>
    <property type="match status" value="1"/>
</dbReference>
<proteinExistence type="predicted"/>
<dbReference type="SMART" id="SM00448">
    <property type="entry name" value="REC"/>
    <property type="match status" value="1"/>
</dbReference>
<dbReference type="PROSITE" id="PS50043">
    <property type="entry name" value="HTH_LUXR_2"/>
    <property type="match status" value="1"/>
</dbReference>
<dbReference type="GO" id="GO:0006355">
    <property type="term" value="P:regulation of DNA-templated transcription"/>
    <property type="evidence" value="ECO:0007669"/>
    <property type="project" value="InterPro"/>
</dbReference>
<dbReference type="CDD" id="cd06170">
    <property type="entry name" value="LuxR_C_like"/>
    <property type="match status" value="1"/>
</dbReference>
<protein>
    <submittedName>
        <fullName evidence="6">LuxR family transcriptional regulator</fullName>
    </submittedName>
</protein>
<dbReference type="Proteomes" id="UP000068016">
    <property type="component" value="Unassembled WGS sequence"/>
</dbReference>
<accession>A0A108EB08</accession>
<comment type="caution">
    <text evidence="6">The sequence shown here is derived from an EMBL/GenBank/DDBJ whole genome shotgun (WGS) entry which is preliminary data.</text>
</comment>
<sequence length="228" mass="24936">MSQFLIRVVLADDHPMVLTGLLHTLESVNTVEVVATCRTVSELVTFLDSNPCDVIVADYSMPDSEFADGLAMFRYLRRRYPDIGIVALTMMRNAAIIGSLMALGIQTVVSKSDPSGHIVTSIHTSYAKGSYLSPSVEEIMSSPLTDISKKLRSLSMREMEVLRLYASGMSISDIATRLNKSRQTISTQKISAMKKLNAKTDVDLLKFAMETSIVADGGNAIMCADRDS</sequence>
<dbReference type="PRINTS" id="PR00038">
    <property type="entry name" value="HTHLUXR"/>
</dbReference>
<evidence type="ECO:0000313" key="6">
    <source>
        <dbReference type="EMBL" id="KWN07973.1"/>
    </source>
</evidence>